<keyword evidence="5 6" id="KW-0949">S-adenosyl-L-methionine</keyword>
<evidence type="ECO:0000256" key="2">
    <source>
        <dbReference type="ARBA" id="ARBA00008138"/>
    </source>
</evidence>
<evidence type="ECO:0000256" key="5">
    <source>
        <dbReference type="ARBA" id="ARBA00022691"/>
    </source>
</evidence>
<dbReference type="NCBIfam" id="TIGR00027">
    <property type="entry name" value="mthyl_TIGR00027"/>
    <property type="match status" value="1"/>
</dbReference>
<dbReference type="InterPro" id="IPR011610">
    <property type="entry name" value="SAM_mthyl_Trfase_ML2640-like"/>
</dbReference>
<dbReference type="SUPFAM" id="SSF53335">
    <property type="entry name" value="S-adenosyl-L-methionine-dependent methyltransferases"/>
    <property type="match status" value="1"/>
</dbReference>
<dbReference type="EMBL" id="CP054929">
    <property type="protein sequence ID" value="QKW54704.1"/>
    <property type="molecule type" value="Genomic_DNA"/>
</dbReference>
<dbReference type="GO" id="GO:0032259">
    <property type="term" value="P:methylation"/>
    <property type="evidence" value="ECO:0007669"/>
    <property type="project" value="UniProtKB-KW"/>
</dbReference>
<evidence type="ECO:0000313" key="8">
    <source>
        <dbReference type="Proteomes" id="UP000509303"/>
    </source>
</evidence>
<accession>A0A7H8NJF9</accession>
<comment type="similarity">
    <text evidence="2 6">Belongs to the UPF0677 family.</text>
</comment>
<reference evidence="7 8" key="1">
    <citation type="submission" date="2020-06" db="EMBL/GenBank/DDBJ databases">
        <title>Genome mining for natural products.</title>
        <authorList>
            <person name="Zhang B."/>
            <person name="Shi J."/>
            <person name="Ge H."/>
        </authorList>
    </citation>
    <scope>NUCLEOTIDE SEQUENCE [LARGE SCALE GENOMIC DNA]</scope>
    <source>
        <strain evidence="7 8">NA00687</strain>
    </source>
</reference>
<dbReference type="Gene3D" id="3.40.50.150">
    <property type="entry name" value="Vaccinia Virus protein VP39"/>
    <property type="match status" value="1"/>
</dbReference>
<dbReference type="Pfam" id="PF04072">
    <property type="entry name" value="LCM"/>
    <property type="match status" value="1"/>
</dbReference>
<dbReference type="InterPro" id="IPR007213">
    <property type="entry name" value="Ppm1/Ppm2/Tcmp"/>
</dbReference>
<keyword evidence="8" id="KW-1185">Reference proteome</keyword>
<evidence type="ECO:0000256" key="1">
    <source>
        <dbReference type="ARBA" id="ARBA00003907"/>
    </source>
</evidence>
<dbReference type="InterPro" id="IPR029063">
    <property type="entry name" value="SAM-dependent_MTases_sf"/>
</dbReference>
<evidence type="ECO:0000256" key="3">
    <source>
        <dbReference type="ARBA" id="ARBA00022603"/>
    </source>
</evidence>
<evidence type="ECO:0000256" key="4">
    <source>
        <dbReference type="ARBA" id="ARBA00022679"/>
    </source>
</evidence>
<organism evidence="7 8">
    <name type="scientific">Streptomyces buecherae</name>
    <dbReference type="NCBI Taxonomy" id="2763006"/>
    <lineage>
        <taxon>Bacteria</taxon>
        <taxon>Bacillati</taxon>
        <taxon>Actinomycetota</taxon>
        <taxon>Actinomycetes</taxon>
        <taxon>Kitasatosporales</taxon>
        <taxon>Streptomycetaceae</taxon>
        <taxon>Streptomyces</taxon>
    </lineage>
</organism>
<sequence length="282" mass="30096">MQVGQPSLTARGAAALRAAHQELDGGVVFADPFAVAILGDYADDPLCAVAFEPGREPLRVSVAARSRCAEDALADAVRERAVRQVVVLGAGLDTFGYRNPHAASGVRVFEVDHPATHEWKRRQLLEAGIAVPDALTFAPIDFEESNLAEGLTAAGFDAGRPAFFMCLGVVPYLTAEAVAATFGFIASLPTGTEVVFDYGEPASALSPEQRALHERRAEWAAQQGEPFHSSFVPAELADRLRSWGFAETADASFSELARRYAPDSAAAEALRDTGGHVMRAWV</sequence>
<comment type="function">
    <text evidence="1 6">Exhibits S-adenosyl-L-methionine-dependent methyltransferase activity.</text>
</comment>
<dbReference type="Proteomes" id="UP000509303">
    <property type="component" value="Chromosome"/>
</dbReference>
<gene>
    <name evidence="7" type="ORF">HUT08_22925</name>
</gene>
<proteinExistence type="inferred from homology"/>
<dbReference type="EC" id="2.1.1.-" evidence="6"/>
<dbReference type="PANTHER" id="PTHR43619">
    <property type="entry name" value="S-ADENOSYL-L-METHIONINE-DEPENDENT METHYLTRANSFERASE YKTD-RELATED"/>
    <property type="match status" value="1"/>
</dbReference>
<evidence type="ECO:0000313" key="7">
    <source>
        <dbReference type="EMBL" id="QKW54704.1"/>
    </source>
</evidence>
<dbReference type="GO" id="GO:0008168">
    <property type="term" value="F:methyltransferase activity"/>
    <property type="evidence" value="ECO:0007669"/>
    <property type="project" value="UniProtKB-UniRule"/>
</dbReference>
<keyword evidence="3 6" id="KW-0489">Methyltransferase</keyword>
<keyword evidence="4 7" id="KW-0808">Transferase</keyword>
<name>A0A7H8NJF9_9ACTN</name>
<evidence type="ECO:0000256" key="6">
    <source>
        <dbReference type="RuleBase" id="RU362030"/>
    </source>
</evidence>
<dbReference type="AlphaFoldDB" id="A0A7H8NJF9"/>
<protein>
    <recommendedName>
        <fullName evidence="6">S-adenosyl-L-methionine-dependent methyltransferase</fullName>
        <ecNumber evidence="6">2.1.1.-</ecNumber>
    </recommendedName>
</protein>
<dbReference type="PANTHER" id="PTHR43619:SF2">
    <property type="entry name" value="S-ADENOSYL-L-METHIONINE-DEPENDENT METHYLTRANSFERASES SUPERFAMILY PROTEIN"/>
    <property type="match status" value="1"/>
</dbReference>